<accession>A0A0A0LNJ5</accession>
<dbReference type="AlphaFoldDB" id="A0A0A0LNJ5"/>
<evidence type="ECO:0000313" key="2">
    <source>
        <dbReference type="Proteomes" id="UP000029981"/>
    </source>
</evidence>
<sequence>MAQGHHLCHQHLQLRLRSHRDQLQSHHQFHRTCRLPQPHQDVETTLQCSHPFLQKPQLHQICSFGRQRRLWMVVPPRVLLPVLGFGTSPADDHQLLCEEYVSKTTFDLILAVV</sequence>
<dbReference type="Gramene" id="KGN61531">
    <property type="protein sequence ID" value="KGN61531"/>
    <property type="gene ID" value="Csa_2G162140"/>
</dbReference>
<dbReference type="EMBL" id="CM002923">
    <property type="protein sequence ID" value="KGN61531.1"/>
    <property type="molecule type" value="Genomic_DNA"/>
</dbReference>
<evidence type="ECO:0000313" key="1">
    <source>
        <dbReference type="EMBL" id="KGN61531.1"/>
    </source>
</evidence>
<keyword evidence="2" id="KW-1185">Reference proteome</keyword>
<gene>
    <name evidence="1" type="ORF">Csa_2G162140</name>
</gene>
<organism evidence="1 2">
    <name type="scientific">Cucumis sativus</name>
    <name type="common">Cucumber</name>
    <dbReference type="NCBI Taxonomy" id="3659"/>
    <lineage>
        <taxon>Eukaryota</taxon>
        <taxon>Viridiplantae</taxon>
        <taxon>Streptophyta</taxon>
        <taxon>Embryophyta</taxon>
        <taxon>Tracheophyta</taxon>
        <taxon>Spermatophyta</taxon>
        <taxon>Magnoliopsida</taxon>
        <taxon>eudicotyledons</taxon>
        <taxon>Gunneridae</taxon>
        <taxon>Pentapetalae</taxon>
        <taxon>rosids</taxon>
        <taxon>fabids</taxon>
        <taxon>Cucurbitales</taxon>
        <taxon>Cucurbitaceae</taxon>
        <taxon>Benincaseae</taxon>
        <taxon>Cucumis</taxon>
    </lineage>
</organism>
<name>A0A0A0LNJ5_CUCSA</name>
<dbReference type="Proteomes" id="UP000029981">
    <property type="component" value="Chromosome 2"/>
</dbReference>
<reference evidence="1 2" key="1">
    <citation type="journal article" date="2009" name="Nat. Genet.">
        <title>The genome of the cucumber, Cucumis sativus L.</title>
        <authorList>
            <person name="Huang S."/>
            <person name="Li R."/>
            <person name="Zhang Z."/>
            <person name="Li L."/>
            <person name="Gu X."/>
            <person name="Fan W."/>
            <person name="Lucas W.J."/>
            <person name="Wang X."/>
            <person name="Xie B."/>
            <person name="Ni P."/>
            <person name="Ren Y."/>
            <person name="Zhu H."/>
            <person name="Li J."/>
            <person name="Lin K."/>
            <person name="Jin W."/>
            <person name="Fei Z."/>
            <person name="Li G."/>
            <person name="Staub J."/>
            <person name="Kilian A."/>
            <person name="van der Vossen E.A."/>
            <person name="Wu Y."/>
            <person name="Guo J."/>
            <person name="He J."/>
            <person name="Jia Z."/>
            <person name="Ren Y."/>
            <person name="Tian G."/>
            <person name="Lu Y."/>
            <person name="Ruan J."/>
            <person name="Qian W."/>
            <person name="Wang M."/>
            <person name="Huang Q."/>
            <person name="Li B."/>
            <person name="Xuan Z."/>
            <person name="Cao J."/>
            <person name="Asan"/>
            <person name="Wu Z."/>
            <person name="Zhang J."/>
            <person name="Cai Q."/>
            <person name="Bai Y."/>
            <person name="Zhao B."/>
            <person name="Han Y."/>
            <person name="Li Y."/>
            <person name="Li X."/>
            <person name="Wang S."/>
            <person name="Shi Q."/>
            <person name="Liu S."/>
            <person name="Cho W.K."/>
            <person name="Kim J.Y."/>
            <person name="Xu Y."/>
            <person name="Heller-Uszynska K."/>
            <person name="Miao H."/>
            <person name="Cheng Z."/>
            <person name="Zhang S."/>
            <person name="Wu J."/>
            <person name="Yang Y."/>
            <person name="Kang H."/>
            <person name="Li M."/>
            <person name="Liang H."/>
            <person name="Ren X."/>
            <person name="Shi Z."/>
            <person name="Wen M."/>
            <person name="Jian M."/>
            <person name="Yang H."/>
            <person name="Zhang G."/>
            <person name="Yang Z."/>
            <person name="Chen R."/>
            <person name="Liu S."/>
            <person name="Li J."/>
            <person name="Ma L."/>
            <person name="Liu H."/>
            <person name="Zhou Y."/>
            <person name="Zhao J."/>
            <person name="Fang X."/>
            <person name="Li G."/>
            <person name="Fang L."/>
            <person name="Li Y."/>
            <person name="Liu D."/>
            <person name="Zheng H."/>
            <person name="Zhang Y."/>
            <person name="Qin N."/>
            <person name="Li Z."/>
            <person name="Yang G."/>
            <person name="Yang S."/>
            <person name="Bolund L."/>
            <person name="Kristiansen K."/>
            <person name="Zheng H."/>
            <person name="Li S."/>
            <person name="Zhang X."/>
            <person name="Yang H."/>
            <person name="Wang J."/>
            <person name="Sun R."/>
            <person name="Zhang B."/>
            <person name="Jiang S."/>
            <person name="Wang J."/>
            <person name="Du Y."/>
            <person name="Li S."/>
        </authorList>
    </citation>
    <scope>NUCLEOTIDE SEQUENCE [LARGE SCALE GENOMIC DNA]</scope>
    <source>
        <strain evidence="2">cv. 9930</strain>
    </source>
</reference>
<reference evidence="1 2" key="3">
    <citation type="journal article" date="2010" name="BMC Genomics">
        <title>Transcriptome sequencing and comparative analysis of cucumber flowers with different sex types.</title>
        <authorList>
            <person name="Guo S."/>
            <person name="Zheng Y."/>
            <person name="Joung J.G."/>
            <person name="Liu S."/>
            <person name="Zhang Z."/>
            <person name="Crasta O.R."/>
            <person name="Sobral B.W."/>
            <person name="Xu Y."/>
            <person name="Huang S."/>
            <person name="Fei Z."/>
        </authorList>
    </citation>
    <scope>NUCLEOTIDE SEQUENCE [LARGE SCALE GENOMIC DNA]</scope>
    <source>
        <strain evidence="2">cv. 9930</strain>
    </source>
</reference>
<reference evidence="1 2" key="2">
    <citation type="journal article" date="2009" name="PLoS ONE">
        <title>An integrated genetic and cytogenetic map of the cucumber genome.</title>
        <authorList>
            <person name="Ren Y."/>
            <person name="Zhang Z."/>
            <person name="Liu J."/>
            <person name="Staub J.E."/>
            <person name="Han Y."/>
            <person name="Cheng Z."/>
            <person name="Li X."/>
            <person name="Lu J."/>
            <person name="Miao H."/>
            <person name="Kang H."/>
            <person name="Xie B."/>
            <person name="Gu X."/>
            <person name="Wang X."/>
            <person name="Du Y."/>
            <person name="Jin W."/>
            <person name="Huang S."/>
        </authorList>
    </citation>
    <scope>NUCLEOTIDE SEQUENCE [LARGE SCALE GENOMIC DNA]</scope>
    <source>
        <strain evidence="2">cv. 9930</strain>
    </source>
</reference>
<protein>
    <submittedName>
        <fullName evidence="1">Uncharacterized protein</fullName>
    </submittedName>
</protein>
<proteinExistence type="predicted"/>
<reference evidence="1 2" key="4">
    <citation type="journal article" date="2011" name="BMC Genomics">
        <title>RNA-Seq improves annotation of protein-coding genes in the cucumber genome.</title>
        <authorList>
            <person name="Li Z."/>
            <person name="Zhang Z."/>
            <person name="Yan P."/>
            <person name="Huang S."/>
            <person name="Fei Z."/>
            <person name="Lin K."/>
        </authorList>
    </citation>
    <scope>NUCLEOTIDE SEQUENCE [LARGE SCALE GENOMIC DNA]</scope>
    <source>
        <strain evidence="2">cv. 9930</strain>
    </source>
</reference>